<dbReference type="SUPFAM" id="SSF55681">
    <property type="entry name" value="Class II aaRS and biotin synthetases"/>
    <property type="match status" value="1"/>
</dbReference>
<dbReference type="InterPro" id="IPR045864">
    <property type="entry name" value="aa-tRNA-synth_II/BPL/LPL"/>
</dbReference>
<dbReference type="InterPro" id="IPR004143">
    <property type="entry name" value="BPL_LPL_catalytic"/>
</dbReference>
<dbReference type="InterPro" id="IPR003142">
    <property type="entry name" value="BPL_C"/>
</dbReference>
<evidence type="ECO:0000256" key="3">
    <source>
        <dbReference type="ARBA" id="ARBA00024227"/>
    </source>
</evidence>
<feature type="domain" description="BPL/LPL catalytic" evidence="4">
    <location>
        <begin position="18"/>
        <end position="187"/>
    </location>
</feature>
<dbReference type="Gene3D" id="3.30.930.10">
    <property type="entry name" value="Bira Bifunctional Protein, Domain 2"/>
    <property type="match status" value="1"/>
</dbReference>
<dbReference type="InterPro" id="IPR004408">
    <property type="entry name" value="Biotin_CoA_COase_ligase"/>
</dbReference>
<evidence type="ECO:0000313" key="5">
    <source>
        <dbReference type="EMBL" id="WWF04339.1"/>
    </source>
</evidence>
<dbReference type="PANTHER" id="PTHR12835">
    <property type="entry name" value="BIOTIN PROTEIN LIGASE"/>
    <property type="match status" value="1"/>
</dbReference>
<reference evidence="5 6" key="1">
    <citation type="submission" date="2022-09" db="EMBL/GenBank/DDBJ databases">
        <title>Complete genome sequence of Janibacter terrae strain COS04-44, PCL-degrading bacteria isolated from oil spilled coast.</title>
        <authorList>
            <person name="Park H."/>
            <person name="Kim J.Y."/>
            <person name="An S.H."/>
            <person name="Lee C.M."/>
            <person name="Weon H.-Y."/>
        </authorList>
    </citation>
    <scope>NUCLEOTIDE SEQUENCE [LARGE SCALE GENOMIC DNA]</scope>
    <source>
        <strain evidence="5 6">COS04-44</strain>
    </source>
</reference>
<evidence type="ECO:0000256" key="1">
    <source>
        <dbReference type="ARBA" id="ARBA00022598"/>
    </source>
</evidence>
<keyword evidence="2" id="KW-0092">Biotin</keyword>
<protein>
    <recommendedName>
        <fullName evidence="3">biotin--[biotin carboxyl-carrier protein] ligase</fullName>
        <ecNumber evidence="3">6.3.4.15</ecNumber>
    </recommendedName>
</protein>
<dbReference type="Proteomes" id="UP001381003">
    <property type="component" value="Chromosome"/>
</dbReference>
<dbReference type="RefSeq" id="WP_338537759.1">
    <property type="nucleotide sequence ID" value="NZ_CP104874.1"/>
</dbReference>
<dbReference type="Pfam" id="PF02237">
    <property type="entry name" value="BPL_C"/>
    <property type="match status" value="1"/>
</dbReference>
<dbReference type="EC" id="6.3.4.15" evidence="3"/>
<proteinExistence type="predicted"/>
<evidence type="ECO:0000256" key="2">
    <source>
        <dbReference type="ARBA" id="ARBA00023267"/>
    </source>
</evidence>
<gene>
    <name evidence="5" type="ORF">N5P18_11625</name>
</gene>
<evidence type="ECO:0000313" key="6">
    <source>
        <dbReference type="Proteomes" id="UP001381003"/>
    </source>
</evidence>
<dbReference type="Pfam" id="PF03099">
    <property type="entry name" value="BPL_LplA_LipB"/>
    <property type="match status" value="1"/>
</dbReference>
<keyword evidence="1 5" id="KW-0436">Ligase</keyword>
<sequence length="262" mass="27585">MPDPIDVHRLTASLRRSHEWPDVVHLHETGSTNVVALERAEPWAPVLAELQTAGRGRLGRPWQEARGAGLAMSVLVPVVPDPGWLPLAAGLAVRAAVAEVGVRADLKWPNDVLLPDEDERKVCGVLCQMRPAGDGIVVGIGINVHHTREQLPVATATSLRLAGVDADRTALAASVLLHLRRLHADLTASGDRAKGVHDAYRRACATIGRAIEVHRPDGAVEPVTATGVDDHGRLVVSGASGSDTVAAGDVQHIRPAGTSTSP</sequence>
<dbReference type="PROSITE" id="PS51733">
    <property type="entry name" value="BPL_LPL_CATALYTIC"/>
    <property type="match status" value="1"/>
</dbReference>
<organism evidence="5 6">
    <name type="scientific">Janibacter terrae</name>
    <dbReference type="NCBI Taxonomy" id="103817"/>
    <lineage>
        <taxon>Bacteria</taxon>
        <taxon>Bacillati</taxon>
        <taxon>Actinomycetota</taxon>
        <taxon>Actinomycetes</taxon>
        <taxon>Micrococcales</taxon>
        <taxon>Intrasporangiaceae</taxon>
        <taxon>Janibacter</taxon>
    </lineage>
</organism>
<dbReference type="CDD" id="cd16442">
    <property type="entry name" value="BPL"/>
    <property type="match status" value="1"/>
</dbReference>
<name>A0ABZ2FD90_9MICO</name>
<dbReference type="EMBL" id="CP104874">
    <property type="protein sequence ID" value="WWF04339.1"/>
    <property type="molecule type" value="Genomic_DNA"/>
</dbReference>
<dbReference type="Gene3D" id="2.30.30.100">
    <property type="match status" value="1"/>
</dbReference>
<keyword evidence="6" id="KW-1185">Reference proteome</keyword>
<evidence type="ECO:0000259" key="4">
    <source>
        <dbReference type="PROSITE" id="PS51733"/>
    </source>
</evidence>
<accession>A0ABZ2FD90</accession>
<dbReference type="PANTHER" id="PTHR12835:SF5">
    <property type="entry name" value="BIOTIN--PROTEIN LIGASE"/>
    <property type="match status" value="1"/>
</dbReference>
<dbReference type="NCBIfam" id="TIGR00121">
    <property type="entry name" value="birA_ligase"/>
    <property type="match status" value="1"/>
</dbReference>
<dbReference type="GO" id="GO:0004077">
    <property type="term" value="F:biotin--[biotin carboxyl-carrier protein] ligase activity"/>
    <property type="evidence" value="ECO:0007669"/>
    <property type="project" value="UniProtKB-EC"/>
</dbReference>